<evidence type="ECO:0000256" key="1">
    <source>
        <dbReference type="SAM" id="Phobius"/>
    </source>
</evidence>
<dbReference type="EMBL" id="BDCR01000004">
    <property type="protein sequence ID" value="GAT64193.1"/>
    <property type="molecule type" value="Genomic_DNA"/>
</dbReference>
<dbReference type="NCBIfam" id="NF037970">
    <property type="entry name" value="vanZ_1"/>
    <property type="match status" value="1"/>
</dbReference>
<comment type="caution">
    <text evidence="3">The sequence shown here is derived from an EMBL/GenBank/DDBJ whole genome shotgun (WGS) entry which is preliminary data.</text>
</comment>
<evidence type="ECO:0000313" key="3">
    <source>
        <dbReference type="EMBL" id="GAT64193.1"/>
    </source>
</evidence>
<keyword evidence="1" id="KW-0812">Transmembrane</keyword>
<gene>
    <name evidence="3" type="ORF">PJIAN_4742</name>
</gene>
<dbReference type="STRING" id="681398.PJIAN_4742"/>
<sequence>MPEIWHSVKNYNMTHNESPIKTFVKRYWRTIGTACVILYLSTAPGSEFEHIPSFPNEDKVVHFLMYFGFAFILLWDLLDRFGISIIQQKKLFLLIVGLPVIWGGSMELIQQFFTSTRSGDWLDELTNTLGAISGFFAGKWILPALLKRKK</sequence>
<reference evidence="4" key="1">
    <citation type="submission" date="2016-04" db="EMBL/GenBank/DDBJ databases">
        <title>Draft genome sequence of Paludibacter jiangxiensis strain NM7.</title>
        <authorList>
            <person name="Qiu Y."/>
            <person name="Matsuura N."/>
            <person name="Ohashi A."/>
            <person name="Tourlousse M.D."/>
            <person name="Sekiguchi Y."/>
        </authorList>
    </citation>
    <scope>NUCLEOTIDE SEQUENCE [LARGE SCALE GENOMIC DNA]</scope>
    <source>
        <strain evidence="4">NM7</strain>
    </source>
</reference>
<evidence type="ECO:0000313" key="4">
    <source>
        <dbReference type="Proteomes" id="UP000076586"/>
    </source>
</evidence>
<dbReference type="Pfam" id="PF04892">
    <property type="entry name" value="VanZ"/>
    <property type="match status" value="1"/>
</dbReference>
<name>A0A161M6C8_9BACT</name>
<organism evidence="3 4">
    <name type="scientific">Paludibacter jiangxiensis</name>
    <dbReference type="NCBI Taxonomy" id="681398"/>
    <lineage>
        <taxon>Bacteria</taxon>
        <taxon>Pseudomonadati</taxon>
        <taxon>Bacteroidota</taxon>
        <taxon>Bacteroidia</taxon>
        <taxon>Bacteroidales</taxon>
        <taxon>Paludibacteraceae</taxon>
        <taxon>Paludibacter</taxon>
    </lineage>
</organism>
<dbReference type="AlphaFoldDB" id="A0A161M6C8"/>
<feature type="transmembrane region" description="Helical" evidence="1">
    <location>
        <begin position="125"/>
        <end position="146"/>
    </location>
</feature>
<dbReference type="Proteomes" id="UP000076586">
    <property type="component" value="Unassembled WGS sequence"/>
</dbReference>
<dbReference type="OrthoDB" id="1524985at2"/>
<evidence type="ECO:0000259" key="2">
    <source>
        <dbReference type="Pfam" id="PF04892"/>
    </source>
</evidence>
<dbReference type="InterPro" id="IPR006976">
    <property type="entry name" value="VanZ-like"/>
</dbReference>
<accession>A0A161M6C8</accession>
<reference evidence="4" key="2">
    <citation type="journal article" date="2017" name="Genome Announc.">
        <title>Draft genome sequence of Paludibacter jiangxiensis NM7(T), a propionate-producing fermentative bacterium.</title>
        <authorList>
            <person name="Qiu Y.-L."/>
            <person name="Tourlousse D.M."/>
            <person name="Matsuura N."/>
            <person name="Ohashi A."/>
            <person name="Sekiguchi Y."/>
        </authorList>
    </citation>
    <scope>NUCLEOTIDE SEQUENCE [LARGE SCALE GENOMIC DNA]</scope>
    <source>
        <strain evidence="4">NM7</strain>
    </source>
</reference>
<keyword evidence="4" id="KW-1185">Reference proteome</keyword>
<proteinExistence type="predicted"/>
<keyword evidence="1" id="KW-1133">Transmembrane helix</keyword>
<feature type="domain" description="VanZ-like" evidence="2">
    <location>
        <begin position="57"/>
        <end position="138"/>
    </location>
</feature>
<dbReference type="PANTHER" id="PTHR28008">
    <property type="entry name" value="DOMAIN PROTEIN, PUTATIVE (AFU_ORTHOLOGUE AFUA_3G10980)-RELATED"/>
    <property type="match status" value="1"/>
</dbReference>
<feature type="transmembrane region" description="Helical" evidence="1">
    <location>
        <begin position="60"/>
        <end position="79"/>
    </location>
</feature>
<keyword evidence="1" id="KW-0472">Membrane</keyword>
<protein>
    <submittedName>
        <fullName evidence="3">VanZ like family protein</fullName>
    </submittedName>
</protein>
<feature type="transmembrane region" description="Helical" evidence="1">
    <location>
        <begin position="91"/>
        <end position="113"/>
    </location>
</feature>
<dbReference type="PANTHER" id="PTHR28008:SF1">
    <property type="entry name" value="DOMAIN PROTEIN, PUTATIVE (AFU_ORTHOLOGUE AFUA_3G10980)-RELATED"/>
    <property type="match status" value="1"/>
</dbReference>